<keyword evidence="1" id="KW-1133">Transmembrane helix</keyword>
<sequence>MPATVSGLPTHALIIHATVALVPLAAVLLVLVALWPRLRRALGPLPAIGAAVALILVPITTSTGDKLKDQLGVDNPLVNRHAELGEQLLPWVAALFVAALVLLFADGWRPTAWATPAAASGAGTATASRMRIVTIVVSVIVIALAVVTVVEVIRIGHAGAEAVWQGVGSS</sequence>
<dbReference type="EMBL" id="MOMC01000025">
    <property type="protein sequence ID" value="ONH30540.1"/>
    <property type="molecule type" value="Genomic_DNA"/>
</dbReference>
<dbReference type="OrthoDB" id="4864772at2"/>
<proteinExistence type="predicted"/>
<keyword evidence="1" id="KW-0812">Transmembrane</keyword>
<dbReference type="AlphaFoldDB" id="A0A1V2IBZ3"/>
<feature type="transmembrane region" description="Helical" evidence="1">
    <location>
        <begin position="132"/>
        <end position="153"/>
    </location>
</feature>
<feature type="transmembrane region" description="Helical" evidence="1">
    <location>
        <begin position="42"/>
        <end position="61"/>
    </location>
</feature>
<dbReference type="STRING" id="1834516.BL253_13800"/>
<dbReference type="Proteomes" id="UP000188929">
    <property type="component" value="Unassembled WGS sequence"/>
</dbReference>
<gene>
    <name evidence="2" type="ORF">BL253_13800</name>
</gene>
<evidence type="ECO:0000313" key="3">
    <source>
        <dbReference type="Proteomes" id="UP000188929"/>
    </source>
</evidence>
<keyword evidence="3" id="KW-1185">Reference proteome</keyword>
<dbReference type="RefSeq" id="WP_076817042.1">
    <property type="nucleotide sequence ID" value="NZ_MOMC01000025.1"/>
</dbReference>
<evidence type="ECO:0000256" key="1">
    <source>
        <dbReference type="SAM" id="Phobius"/>
    </source>
</evidence>
<feature type="transmembrane region" description="Helical" evidence="1">
    <location>
        <begin position="88"/>
        <end position="105"/>
    </location>
</feature>
<evidence type="ECO:0000313" key="2">
    <source>
        <dbReference type="EMBL" id="ONH30540.1"/>
    </source>
</evidence>
<reference evidence="3" key="1">
    <citation type="submission" date="2016-10" db="EMBL/GenBank/DDBJ databases">
        <title>Frankia sp. NRRL B-16386 Genome sequencing.</title>
        <authorList>
            <person name="Ghodhbane-Gtari F."/>
            <person name="Swanson E."/>
            <person name="Gueddou A."/>
            <person name="Hezbri K."/>
            <person name="Ktari K."/>
            <person name="Nouioui I."/>
            <person name="Morris K."/>
            <person name="Simpson S."/>
            <person name="Abebe-Akele F."/>
            <person name="Thomas K."/>
            <person name="Gtari M."/>
            <person name="Tisa L.S."/>
        </authorList>
    </citation>
    <scope>NUCLEOTIDE SEQUENCE [LARGE SCALE GENOMIC DNA]</scope>
    <source>
        <strain evidence="3">NRRL B-16386</strain>
    </source>
</reference>
<name>A0A1V2IBZ3_9ACTN</name>
<feature type="transmembrane region" description="Helical" evidence="1">
    <location>
        <begin position="12"/>
        <end position="35"/>
    </location>
</feature>
<accession>A0A1V2IBZ3</accession>
<comment type="caution">
    <text evidence="2">The sequence shown here is derived from an EMBL/GenBank/DDBJ whole genome shotgun (WGS) entry which is preliminary data.</text>
</comment>
<protein>
    <submittedName>
        <fullName evidence="2">Uncharacterized protein</fullName>
    </submittedName>
</protein>
<keyword evidence="1" id="KW-0472">Membrane</keyword>
<organism evidence="2 3">
    <name type="scientific">Pseudofrankia asymbiotica</name>
    <dbReference type="NCBI Taxonomy" id="1834516"/>
    <lineage>
        <taxon>Bacteria</taxon>
        <taxon>Bacillati</taxon>
        <taxon>Actinomycetota</taxon>
        <taxon>Actinomycetes</taxon>
        <taxon>Frankiales</taxon>
        <taxon>Frankiaceae</taxon>
        <taxon>Pseudofrankia</taxon>
    </lineage>
</organism>